<evidence type="ECO:0000313" key="2">
    <source>
        <dbReference type="Proteomes" id="UP000789920"/>
    </source>
</evidence>
<feature type="non-terminal residue" evidence="1">
    <location>
        <position position="185"/>
    </location>
</feature>
<keyword evidence="2" id="KW-1185">Reference proteome</keyword>
<dbReference type="EMBL" id="CAJVQC010076201">
    <property type="protein sequence ID" value="CAG8814495.1"/>
    <property type="molecule type" value="Genomic_DNA"/>
</dbReference>
<accession>A0ACA9RW78</accession>
<organism evidence="1 2">
    <name type="scientific">Racocetra persica</name>
    <dbReference type="NCBI Taxonomy" id="160502"/>
    <lineage>
        <taxon>Eukaryota</taxon>
        <taxon>Fungi</taxon>
        <taxon>Fungi incertae sedis</taxon>
        <taxon>Mucoromycota</taxon>
        <taxon>Glomeromycotina</taxon>
        <taxon>Glomeromycetes</taxon>
        <taxon>Diversisporales</taxon>
        <taxon>Gigasporaceae</taxon>
        <taxon>Racocetra</taxon>
    </lineage>
</organism>
<comment type="caution">
    <text evidence="1">The sequence shown here is derived from an EMBL/GenBank/DDBJ whole genome shotgun (WGS) entry which is preliminary data.</text>
</comment>
<feature type="non-terminal residue" evidence="1">
    <location>
        <position position="1"/>
    </location>
</feature>
<gene>
    <name evidence="1" type="ORF">RPERSI_LOCUS24000</name>
</gene>
<protein>
    <submittedName>
        <fullName evidence="1">17353_t:CDS:1</fullName>
    </submittedName>
</protein>
<reference evidence="1" key="1">
    <citation type="submission" date="2021-06" db="EMBL/GenBank/DDBJ databases">
        <authorList>
            <person name="Kallberg Y."/>
            <person name="Tangrot J."/>
            <person name="Rosling A."/>
        </authorList>
    </citation>
    <scope>NUCLEOTIDE SEQUENCE</scope>
    <source>
        <strain evidence="1">MA461A</strain>
    </source>
</reference>
<name>A0ACA9RW78_9GLOM</name>
<sequence length="185" mass="21480">VDDSDEEANFQELYNKDSKEFYEMDDDTINLSNNINFAKDEYESIISSLDSLVKCIDRSTFQEQEVAITIARREYSSDKTVKQNLSCQAKYQQGLGYTKKAVNLALETGCESAPKKHIRNVLENHTSKRQNQKADEPIQRIYIFISSSYRINKSNCRNYKQFEETIRHSRQQNNVGESSQHSNNL</sequence>
<evidence type="ECO:0000313" key="1">
    <source>
        <dbReference type="EMBL" id="CAG8814495.1"/>
    </source>
</evidence>
<dbReference type="Proteomes" id="UP000789920">
    <property type="component" value="Unassembled WGS sequence"/>
</dbReference>
<proteinExistence type="predicted"/>